<dbReference type="PROSITE" id="PS50089">
    <property type="entry name" value="ZF_RING_2"/>
    <property type="match status" value="1"/>
</dbReference>
<feature type="region of interest" description="Disordered" evidence="5">
    <location>
        <begin position="366"/>
        <end position="398"/>
    </location>
</feature>
<keyword evidence="2" id="KW-0862">Zinc</keyword>
<organism evidence="7">
    <name type="scientific">Amphimedon queenslandica</name>
    <name type="common">Sponge</name>
    <dbReference type="NCBI Taxonomy" id="400682"/>
    <lineage>
        <taxon>Eukaryota</taxon>
        <taxon>Metazoa</taxon>
        <taxon>Porifera</taxon>
        <taxon>Demospongiae</taxon>
        <taxon>Heteroscleromorpha</taxon>
        <taxon>Haplosclerida</taxon>
        <taxon>Niphatidae</taxon>
        <taxon>Amphimedon</taxon>
    </lineage>
</organism>
<feature type="compositionally biased region" description="Acidic residues" evidence="5">
    <location>
        <begin position="388"/>
        <end position="398"/>
    </location>
</feature>
<feature type="domain" description="RING-type" evidence="6">
    <location>
        <begin position="298"/>
        <end position="340"/>
    </location>
</feature>
<dbReference type="AlphaFoldDB" id="A0A1X7VK51"/>
<evidence type="ECO:0000259" key="6">
    <source>
        <dbReference type="PROSITE" id="PS50089"/>
    </source>
</evidence>
<feature type="region of interest" description="Disordered" evidence="5">
    <location>
        <begin position="225"/>
        <end position="248"/>
    </location>
</feature>
<accession>A0A1X7VK51</accession>
<reference evidence="7" key="2">
    <citation type="submission" date="2017-05" db="UniProtKB">
        <authorList>
            <consortium name="EnsemblMetazoa"/>
        </authorList>
    </citation>
    <scope>IDENTIFICATION</scope>
</reference>
<keyword evidence="1 3" id="KW-0479">Metal-binding</keyword>
<gene>
    <name evidence="7" type="primary">109593842</name>
</gene>
<dbReference type="EnsemblMetazoa" id="XM_020008949.1">
    <property type="protein sequence ID" value="XP_019864508.1"/>
    <property type="gene ID" value="LOC109593842"/>
</dbReference>
<evidence type="ECO:0000256" key="2">
    <source>
        <dbReference type="ARBA" id="ARBA00022833"/>
    </source>
</evidence>
<keyword evidence="8" id="KW-1185">Reference proteome</keyword>
<dbReference type="InParanoid" id="A0A1X7VK51"/>
<keyword evidence="4" id="KW-0175">Coiled coil</keyword>
<keyword evidence="1 3" id="KW-0863">Zinc-finger</keyword>
<dbReference type="OrthoDB" id="5986829at2759"/>
<evidence type="ECO:0000313" key="7">
    <source>
        <dbReference type="EnsemblMetazoa" id="Aqu2.1.40195_001"/>
    </source>
</evidence>
<evidence type="ECO:0000313" key="8">
    <source>
        <dbReference type="Proteomes" id="UP000007879"/>
    </source>
</evidence>
<protein>
    <recommendedName>
        <fullName evidence="6">RING-type domain-containing protein</fullName>
    </recommendedName>
</protein>
<dbReference type="EnsemblMetazoa" id="Aqu2.1.40195_001">
    <property type="protein sequence ID" value="Aqu2.1.40195_001"/>
    <property type="gene ID" value="Aqu2.1.40195"/>
</dbReference>
<feature type="coiled-coil region" evidence="4">
    <location>
        <begin position="251"/>
        <end position="278"/>
    </location>
</feature>
<dbReference type="KEGG" id="aqu:109593842"/>
<evidence type="ECO:0000256" key="4">
    <source>
        <dbReference type="SAM" id="Coils"/>
    </source>
</evidence>
<dbReference type="Proteomes" id="UP000007879">
    <property type="component" value="Unassembled WGS sequence"/>
</dbReference>
<evidence type="ECO:0000256" key="3">
    <source>
        <dbReference type="PROSITE-ProRule" id="PRU00175"/>
    </source>
</evidence>
<name>A0A1X7VK51_AMPQE</name>
<dbReference type="InterPro" id="IPR001841">
    <property type="entry name" value="Znf_RING"/>
</dbReference>
<evidence type="ECO:0000256" key="1">
    <source>
        <dbReference type="ARBA" id="ARBA00022771"/>
    </source>
</evidence>
<proteinExistence type="predicted"/>
<sequence length="398" mass="43976">MHKRTAGVIMSVKLVREGEEAEEPIEIRLTQLTPQAVCSLFSISMDTVWLREQRGARAFFPNLSKTSFDVPSDVECLIAMGTPSDGVGVVSSQPSGSGFSTPILSGTTRSMLCPSRPVFSKKSIDGGTANVKIVQAHFVKSTGKGPNKFLPTTEQIFVPVKESTANVLHVTEIMQDSWGTEYVLITSDGLRIQDSAGTRGLSFWRVGSRKIFAVTKDDLFRFGGKGKGRSDKRKRDVVELSSSDEENPRMKEKLMTKLEELLEEMKHLRSDVNNVMKLTKGMNLPPGLYSKLQETFSCSVCHASPYKVPVIFSRCCRNIIGCSECVDRWFKDNSTCPLCRSERALPDTCIVNGLEDFIATISPLMKGQDSPTHVPTPPPLSTRRSIFDMDDDDGFLSS</sequence>
<dbReference type="GO" id="GO:0008270">
    <property type="term" value="F:zinc ion binding"/>
    <property type="evidence" value="ECO:0007669"/>
    <property type="project" value="UniProtKB-KW"/>
</dbReference>
<reference evidence="8" key="1">
    <citation type="journal article" date="2010" name="Nature">
        <title>The Amphimedon queenslandica genome and the evolution of animal complexity.</title>
        <authorList>
            <person name="Srivastava M."/>
            <person name="Simakov O."/>
            <person name="Chapman J."/>
            <person name="Fahey B."/>
            <person name="Gauthier M.E."/>
            <person name="Mitros T."/>
            <person name="Richards G.S."/>
            <person name="Conaco C."/>
            <person name="Dacre M."/>
            <person name="Hellsten U."/>
            <person name="Larroux C."/>
            <person name="Putnam N.H."/>
            <person name="Stanke M."/>
            <person name="Adamska M."/>
            <person name="Darling A."/>
            <person name="Degnan S.M."/>
            <person name="Oakley T.H."/>
            <person name="Plachetzki D.C."/>
            <person name="Zhai Y."/>
            <person name="Adamski M."/>
            <person name="Calcino A."/>
            <person name="Cummins S.F."/>
            <person name="Goodstein D.M."/>
            <person name="Harris C."/>
            <person name="Jackson D.J."/>
            <person name="Leys S.P."/>
            <person name="Shu S."/>
            <person name="Woodcroft B.J."/>
            <person name="Vervoort M."/>
            <person name="Kosik K.S."/>
            <person name="Manning G."/>
            <person name="Degnan B.M."/>
            <person name="Rokhsar D.S."/>
        </authorList>
    </citation>
    <scope>NUCLEOTIDE SEQUENCE [LARGE SCALE GENOMIC DNA]</scope>
</reference>
<dbReference type="Gene3D" id="3.30.40.10">
    <property type="entry name" value="Zinc/RING finger domain, C3HC4 (zinc finger)"/>
    <property type="match status" value="1"/>
</dbReference>
<evidence type="ECO:0000256" key="5">
    <source>
        <dbReference type="SAM" id="MobiDB-lite"/>
    </source>
</evidence>
<dbReference type="InterPro" id="IPR013083">
    <property type="entry name" value="Znf_RING/FYVE/PHD"/>
</dbReference>
<dbReference type="SUPFAM" id="SSF57850">
    <property type="entry name" value="RING/U-box"/>
    <property type="match status" value="1"/>
</dbReference>